<evidence type="ECO:0000313" key="2">
    <source>
        <dbReference type="Proteomes" id="UP000054337"/>
    </source>
</evidence>
<feature type="non-terminal residue" evidence="1">
    <location>
        <position position="1"/>
    </location>
</feature>
<proteinExistence type="predicted"/>
<dbReference type="EMBL" id="KI968700">
    <property type="protein sequence ID" value="EUN31157.1"/>
    <property type="molecule type" value="Genomic_DNA"/>
</dbReference>
<dbReference type="HOGENOM" id="CLU_2711497_0_0_1"/>
<gene>
    <name evidence="1" type="ORF">COCVIDRAFT_88162</name>
</gene>
<protein>
    <submittedName>
        <fullName evidence="1">Uncharacterized protein</fullName>
    </submittedName>
</protein>
<accession>W7F5F4</accession>
<reference evidence="1 2" key="1">
    <citation type="journal article" date="2013" name="PLoS Genet.">
        <title>Comparative genome structure, secondary metabolite, and effector coding capacity across Cochliobolus pathogens.</title>
        <authorList>
            <person name="Condon B.J."/>
            <person name="Leng Y."/>
            <person name="Wu D."/>
            <person name="Bushley K.E."/>
            <person name="Ohm R.A."/>
            <person name="Otillar R."/>
            <person name="Martin J."/>
            <person name="Schackwitz W."/>
            <person name="Grimwood J."/>
            <person name="MohdZainudin N."/>
            <person name="Xue C."/>
            <person name="Wang R."/>
            <person name="Manning V.A."/>
            <person name="Dhillon B."/>
            <person name="Tu Z.J."/>
            <person name="Steffenson B.J."/>
            <person name="Salamov A."/>
            <person name="Sun H."/>
            <person name="Lowry S."/>
            <person name="LaButti K."/>
            <person name="Han J."/>
            <person name="Copeland A."/>
            <person name="Lindquist E."/>
            <person name="Barry K."/>
            <person name="Schmutz J."/>
            <person name="Baker S.E."/>
            <person name="Ciuffetti L.M."/>
            <person name="Grigoriev I.V."/>
            <person name="Zhong S."/>
            <person name="Turgeon B.G."/>
        </authorList>
    </citation>
    <scope>NUCLEOTIDE SEQUENCE [LARGE SCALE GENOMIC DNA]</scope>
    <source>
        <strain evidence="1 2">FI3</strain>
    </source>
</reference>
<dbReference type="AlphaFoldDB" id="W7F5F4"/>
<name>W7F5F4_BIPV3</name>
<evidence type="ECO:0000313" key="1">
    <source>
        <dbReference type="EMBL" id="EUN31157.1"/>
    </source>
</evidence>
<dbReference type="GeneID" id="26258814"/>
<sequence>GCWEWAWSSQRRKRSWGEKRWRCWGRERGQCQRGCKAWCRFRRERWGEGACQRSCRRGQEECWQGSWARWSRG</sequence>
<keyword evidence="2" id="KW-1185">Reference proteome</keyword>
<dbReference type="Proteomes" id="UP000054337">
    <property type="component" value="Unassembled WGS sequence"/>
</dbReference>
<dbReference type="RefSeq" id="XP_014560778.1">
    <property type="nucleotide sequence ID" value="XM_014705292.1"/>
</dbReference>
<organism evidence="1 2">
    <name type="scientific">Bipolaris victoriae (strain FI3)</name>
    <name type="common">Victoria blight of oats agent</name>
    <name type="synonym">Cochliobolus victoriae</name>
    <dbReference type="NCBI Taxonomy" id="930091"/>
    <lineage>
        <taxon>Eukaryota</taxon>
        <taxon>Fungi</taxon>
        <taxon>Dikarya</taxon>
        <taxon>Ascomycota</taxon>
        <taxon>Pezizomycotina</taxon>
        <taxon>Dothideomycetes</taxon>
        <taxon>Pleosporomycetidae</taxon>
        <taxon>Pleosporales</taxon>
        <taxon>Pleosporineae</taxon>
        <taxon>Pleosporaceae</taxon>
        <taxon>Bipolaris</taxon>
    </lineage>
</organism>